<dbReference type="Gene3D" id="1.10.1070.11">
    <property type="entry name" value="Phosphatidylinositol 3-/4-kinase, catalytic domain"/>
    <property type="match status" value="1"/>
</dbReference>
<dbReference type="InterPro" id="IPR001263">
    <property type="entry name" value="PI3K_accessory_dom"/>
</dbReference>
<dbReference type="PROSITE" id="PS00916">
    <property type="entry name" value="PI3_4_KINASE_2"/>
    <property type="match status" value="1"/>
</dbReference>
<evidence type="ECO:0000256" key="6">
    <source>
        <dbReference type="ARBA" id="ARBA00022777"/>
    </source>
</evidence>
<dbReference type="InterPro" id="IPR000403">
    <property type="entry name" value="PI3/4_kinase_cat_dom"/>
</dbReference>
<dbReference type="InterPro" id="IPR015433">
    <property type="entry name" value="PI3/4_kinase"/>
</dbReference>
<evidence type="ECO:0000313" key="10">
    <source>
        <dbReference type="EMBL" id="THW12074.1"/>
    </source>
</evidence>
<dbReference type="PANTHER" id="PTHR10048:SF15">
    <property type="entry name" value="PHOSPHATIDYLINOSITOL 4-KINASE ALPHA"/>
    <property type="match status" value="1"/>
</dbReference>
<dbReference type="Pfam" id="PF00454">
    <property type="entry name" value="PI3_PI4_kinase"/>
    <property type="match status" value="1"/>
</dbReference>
<dbReference type="Pfam" id="PF19274">
    <property type="entry name" value="PI4K_N"/>
    <property type="match status" value="2"/>
</dbReference>
<comment type="similarity">
    <text evidence="2">Belongs to the PI3/PI4-kinase family. Type III PI4K subfamily.</text>
</comment>
<dbReference type="Pfam" id="PF00613">
    <property type="entry name" value="PI3Ka"/>
    <property type="match status" value="1"/>
</dbReference>
<sequence>MRLLWVIRNTSRGALRREAFEKLAVLSAQAPPSHAAHQDITRLCSLYKTPETPNGVAKGPIGIRELEVLIALCRASSSIESVEHAERLLQQITPYLSEAQTQTFRPSPFLRHVHPSPWEVLVQEVASALLNIGIKHSSLRSQVVTSIINTIDAYVHQGQNIDRLDTSEDSALDIDNASRTITFSVSLLGLLSALAEKPQVCTVQERASIIYKLQTLYSETFMVTIEGTLSSVRNSHGIHMKEWKRLLRVYASTGRPLGAMLLQHAFTQYLASSAAIMVTPSEFSRDEQVLDYLLQQTPQSLSGYEGVDGSSLEKLTELLTEIVSLLDADADYLQVSSAWQQQLAFSTKASCLISFLCCSLANEDIADADVLMAWLDGILTDPVQLADERLASVTLKCMAILAKTSKAFASNLARSLPRFIVQGRMTSDTVVIAANCLADVLQLLPQDLVISTLYSLGNVLSTGPSTNRANTSLFIDGNGTANGTMNGSVASYTQQPTGSSISLVTNDDEETALVHAAVVEAIVAIARKCHDERITALAISMLVQKIGRVNLAVDAKIIMGSAALGSQSEPNDFRPLLKLYARLVTDALASDNNVSLQAVMDARMLMAKSIPPTSPLYEIYLTYLLDGIVSTSDVTSRDTKTVVMDKLAVGQISQILPPLAALAAFMPYEYTQFEDPEMVSALSRDAWFNLIAHDFSLGSSFAKKHQQELQTLAWYTPSLIDSNKADTQESGIDLNTVLRRGMSPQHAVQLKSQLIAALPTHETDIKSLNYAELTFLNAAHLVAVLRAQSGDCTRTLEYFLDPKFKSGALSNCLLGVALSAVDTYLALTMTGRSQTFAAANLAQQLARLLESCCHRIDKVQQVATLAADRIIDQVPSSLCQRTSLFALLELLSLMWISCLEAETDEYECKSFYNSTKGNVSLQLSDNFAYRQTTLRGFQQKCRRWVLKTLDRAPLDMKGLLQTYLSDYDDEEAYGRISMGRSFALELGSLIPGTDQRLGAIDRRMDPGVNTASDFVAQYTTRQEYRYLDTMSRQDEELLHSQQAGIVGMPRSALSGQAREITATLKNMNTNLRNHHPASPEDLRSNLRRAAAVLCKVDADRFGLAQQLVGVPFTAFSKTAIKLGVSLWMGVIKENPQMESRILVEIAEGWETTIHKKRGVFAQTFSHLDPFYVKEEFAPTDKSAITKRQQQVHDLIAPHFRLVQFLSSHFNATRLSNPHTGRIFHRLMRVTLAALRHSGSHPLAREVHFHIILLALRVISYGTGYDEKSRWELKDQILSAALRWFNFPARWSFGGNKLQVKAEVQVISDVIVAIQTSASLGARMLPPMQSLQAKQELLLQLLQNEITRLNVWLSPLGQDTPNTIYGQQGKANDSAIAALVTTAWVEAPSLAVQMAFRYPSSLVQSQVRSLLVNYPEKAMHEPDALQIMLGTSMPHDVSSQLKYLLYWAPVNPITAVTYFLPAYGNHAFIVQYAMRALESHSVDVTFFYVPQIVQTLRYDLLGYVERYIVETAKFSGLFAHQIIWNIKANAFKDEDSQIPDPVKPTLDKVMDSLISSFSDEDRDFYEREFGFFSEVTSISGKLKPFIKRPKPEKKAKIEEELRKIQVDVGVYLPSNPDGVVVGIDRKSGKPLQSHAKAPYMATFRIRKERSPEIEAVDEQLDHVAEEGEPRKETSYEVWQSAIFKVGDDCRQDVLALQMIAAFRGIFNNVGLDVYVFPYRVTATAPGCGVIDVLPNSISRDMLGREAVNGLYEYWVSKYGTEDSLRFQQARSNFVKSMAAYSVISYLLQFKDRHNGNIMVDDAGHILHIDFGFIFDIAPGGVKFERAPFKLTGEMIAVMGGSTQSQPFKWFEELCVKAFLAARQHAEKLSHLVIVMLDSGLPCFKPETIQHFKERFVLDKSEREAADFMRSLVRWSGKSHSTGVYDQFQLLTNGIPY</sequence>
<keyword evidence="5" id="KW-0547">Nucleotide-binding</keyword>
<accession>A0A4S9IW72</accession>
<dbReference type="FunFam" id="1.10.1070.11:FF:000022">
    <property type="entry name" value="Phosphatidylinositol 4-kinase stt4"/>
    <property type="match status" value="1"/>
</dbReference>
<dbReference type="PROSITE" id="PS00915">
    <property type="entry name" value="PI3_4_KINASE_1"/>
    <property type="match status" value="1"/>
</dbReference>
<dbReference type="CDD" id="cd05167">
    <property type="entry name" value="PI4Kc_III_alpha"/>
    <property type="match status" value="1"/>
</dbReference>
<evidence type="ECO:0000259" key="9">
    <source>
        <dbReference type="PROSITE" id="PS51545"/>
    </source>
</evidence>
<dbReference type="PROSITE" id="PS51545">
    <property type="entry name" value="PIK_HELICAL"/>
    <property type="match status" value="1"/>
</dbReference>
<dbReference type="SMART" id="SM00145">
    <property type="entry name" value="PI3Ka"/>
    <property type="match status" value="1"/>
</dbReference>
<dbReference type="GO" id="GO:0046854">
    <property type="term" value="P:phosphatidylinositol phosphate biosynthetic process"/>
    <property type="evidence" value="ECO:0007669"/>
    <property type="project" value="InterPro"/>
</dbReference>
<keyword evidence="7" id="KW-0067">ATP-binding</keyword>
<dbReference type="PANTHER" id="PTHR10048">
    <property type="entry name" value="PHOSPHATIDYLINOSITOL KINASE"/>
    <property type="match status" value="1"/>
</dbReference>
<comment type="catalytic activity">
    <reaction evidence="1">
        <text>a 1,2-diacyl-sn-glycero-3-phospho-(1D-myo-inositol) + ATP = a 1,2-diacyl-sn-glycero-3-phospho-(1D-myo-inositol 4-phosphate) + ADP + H(+)</text>
        <dbReference type="Rhea" id="RHEA:19877"/>
        <dbReference type="ChEBI" id="CHEBI:15378"/>
        <dbReference type="ChEBI" id="CHEBI:30616"/>
        <dbReference type="ChEBI" id="CHEBI:57880"/>
        <dbReference type="ChEBI" id="CHEBI:58178"/>
        <dbReference type="ChEBI" id="CHEBI:456216"/>
        <dbReference type="EC" id="2.7.1.67"/>
    </reaction>
</comment>
<proteinExistence type="inferred from homology"/>
<dbReference type="EC" id="2.7.1.67" evidence="3"/>
<dbReference type="FunFam" id="1.25.40.70:FF:000011">
    <property type="entry name" value="Phosphatidylinositol 4-kinase alpha"/>
    <property type="match status" value="1"/>
</dbReference>
<feature type="domain" description="PI3K/PI4K catalytic" evidence="8">
    <location>
        <begin position="1655"/>
        <end position="1919"/>
    </location>
</feature>
<evidence type="ECO:0000259" key="8">
    <source>
        <dbReference type="PROSITE" id="PS50290"/>
    </source>
</evidence>
<evidence type="ECO:0000256" key="5">
    <source>
        <dbReference type="ARBA" id="ARBA00022741"/>
    </source>
</evidence>
<evidence type="ECO:0000256" key="7">
    <source>
        <dbReference type="ARBA" id="ARBA00022840"/>
    </source>
</evidence>
<dbReference type="GO" id="GO:0048015">
    <property type="term" value="P:phosphatidylinositol-mediated signaling"/>
    <property type="evidence" value="ECO:0007669"/>
    <property type="project" value="TreeGrafter"/>
</dbReference>
<dbReference type="Gene3D" id="1.25.40.70">
    <property type="entry name" value="Phosphatidylinositol 3-kinase, accessory domain (PIK)"/>
    <property type="match status" value="1"/>
</dbReference>
<dbReference type="GO" id="GO:0004430">
    <property type="term" value="F:1-phosphatidylinositol 4-kinase activity"/>
    <property type="evidence" value="ECO:0007669"/>
    <property type="project" value="UniProtKB-EC"/>
</dbReference>
<dbReference type="SUPFAM" id="SSF48371">
    <property type="entry name" value="ARM repeat"/>
    <property type="match status" value="2"/>
</dbReference>
<dbReference type="PROSITE" id="PS50290">
    <property type="entry name" value="PI3_4_KINASE_3"/>
    <property type="match status" value="1"/>
</dbReference>
<dbReference type="Gene3D" id="3.30.1010.10">
    <property type="entry name" value="Phosphatidylinositol 3-kinase Catalytic Subunit, Chain A, domain 4"/>
    <property type="match status" value="1"/>
</dbReference>
<dbReference type="GO" id="GO:0005524">
    <property type="term" value="F:ATP binding"/>
    <property type="evidence" value="ECO:0007669"/>
    <property type="project" value="UniProtKB-KW"/>
</dbReference>
<dbReference type="InterPro" id="IPR016024">
    <property type="entry name" value="ARM-type_fold"/>
</dbReference>
<dbReference type="InterPro" id="IPR018936">
    <property type="entry name" value="PI3/4_kinase_CS"/>
</dbReference>
<dbReference type="GO" id="GO:0005737">
    <property type="term" value="C:cytoplasm"/>
    <property type="evidence" value="ECO:0007669"/>
    <property type="project" value="TreeGrafter"/>
</dbReference>
<dbReference type="InterPro" id="IPR045495">
    <property type="entry name" value="PI4K_N"/>
</dbReference>
<dbReference type="EMBL" id="QZAJ01000300">
    <property type="protein sequence ID" value="THW12074.1"/>
    <property type="molecule type" value="Genomic_DNA"/>
</dbReference>
<dbReference type="SMART" id="SM00146">
    <property type="entry name" value="PI3Kc"/>
    <property type="match status" value="1"/>
</dbReference>
<keyword evidence="4" id="KW-0808">Transferase</keyword>
<dbReference type="InterPro" id="IPR011009">
    <property type="entry name" value="Kinase-like_dom_sf"/>
</dbReference>
<gene>
    <name evidence="10" type="ORF">D6D24_06819</name>
</gene>
<organism evidence="10 11">
    <name type="scientific">Aureobasidium pullulans</name>
    <name type="common">Black yeast</name>
    <name type="synonym">Pullularia pullulans</name>
    <dbReference type="NCBI Taxonomy" id="5580"/>
    <lineage>
        <taxon>Eukaryota</taxon>
        <taxon>Fungi</taxon>
        <taxon>Dikarya</taxon>
        <taxon>Ascomycota</taxon>
        <taxon>Pezizomycotina</taxon>
        <taxon>Dothideomycetes</taxon>
        <taxon>Dothideomycetidae</taxon>
        <taxon>Dothideales</taxon>
        <taxon>Saccotheciaceae</taxon>
        <taxon>Aureobasidium</taxon>
    </lineage>
</organism>
<feature type="domain" description="PIK helical" evidence="9">
    <location>
        <begin position="1376"/>
        <end position="1551"/>
    </location>
</feature>
<evidence type="ECO:0000256" key="1">
    <source>
        <dbReference type="ARBA" id="ARBA00001686"/>
    </source>
</evidence>
<protein>
    <recommendedName>
        <fullName evidence="3">1-phosphatidylinositol 4-kinase</fullName>
        <ecNumber evidence="3">2.7.1.67</ecNumber>
    </recommendedName>
</protein>
<dbReference type="Proteomes" id="UP000308014">
    <property type="component" value="Unassembled WGS sequence"/>
</dbReference>
<evidence type="ECO:0000256" key="4">
    <source>
        <dbReference type="ARBA" id="ARBA00022679"/>
    </source>
</evidence>
<dbReference type="FunFam" id="3.30.1010.10:FF:000014">
    <property type="entry name" value="Phosphatidylinositol 4-kinase STT4"/>
    <property type="match status" value="1"/>
</dbReference>
<comment type="caution">
    <text evidence="10">The sequence shown here is derived from an EMBL/GenBank/DDBJ whole genome shotgun (WGS) entry which is preliminary data.</text>
</comment>
<evidence type="ECO:0000313" key="11">
    <source>
        <dbReference type="Proteomes" id="UP000308014"/>
    </source>
</evidence>
<dbReference type="InterPro" id="IPR036940">
    <property type="entry name" value="PI3/4_kinase_cat_sf"/>
</dbReference>
<dbReference type="SUPFAM" id="SSF56112">
    <property type="entry name" value="Protein kinase-like (PK-like)"/>
    <property type="match status" value="1"/>
</dbReference>
<evidence type="ECO:0000256" key="3">
    <source>
        <dbReference type="ARBA" id="ARBA00012169"/>
    </source>
</evidence>
<keyword evidence="6" id="KW-0418">Kinase</keyword>
<reference evidence="10 11" key="1">
    <citation type="submission" date="2018-10" db="EMBL/GenBank/DDBJ databases">
        <title>Fifty Aureobasidium pullulans genomes reveal a recombining polyextremotolerant generalist.</title>
        <authorList>
            <person name="Gostincar C."/>
            <person name="Turk M."/>
            <person name="Zajc J."/>
            <person name="Gunde-Cimerman N."/>
        </authorList>
    </citation>
    <scope>NUCLEOTIDE SEQUENCE [LARGE SCALE GENOMIC DNA]</scope>
    <source>
        <strain evidence="10 11">EXF-11318</strain>
    </source>
</reference>
<dbReference type="InterPro" id="IPR042236">
    <property type="entry name" value="PI3K_accessory_sf"/>
</dbReference>
<name>A0A4S9IW72_AURPU</name>
<evidence type="ECO:0000256" key="2">
    <source>
        <dbReference type="ARBA" id="ARBA00006209"/>
    </source>
</evidence>
<dbReference type="GO" id="GO:0005886">
    <property type="term" value="C:plasma membrane"/>
    <property type="evidence" value="ECO:0007669"/>
    <property type="project" value="TreeGrafter"/>
</dbReference>